<evidence type="ECO:0000256" key="1">
    <source>
        <dbReference type="SAM" id="Coils"/>
    </source>
</evidence>
<evidence type="ECO:0000313" key="2">
    <source>
        <dbReference type="EMBL" id="SDT46499.1"/>
    </source>
</evidence>
<dbReference type="EMBL" id="LT629754">
    <property type="protein sequence ID" value="SDT46499.1"/>
    <property type="molecule type" value="Genomic_DNA"/>
</dbReference>
<evidence type="ECO:0000313" key="4">
    <source>
        <dbReference type="Proteomes" id="UP000199574"/>
    </source>
</evidence>
<reference evidence="3 4" key="1">
    <citation type="submission" date="2016-10" db="EMBL/GenBank/DDBJ databases">
        <authorList>
            <person name="Varghese N."/>
            <person name="Submissions S."/>
        </authorList>
    </citation>
    <scope>NUCLEOTIDE SEQUENCE [LARGE SCALE GENOMIC DNA]</scope>
    <source>
        <strain evidence="3 4">MAR_2009_60</strain>
    </source>
</reference>
<dbReference type="Proteomes" id="UP000199574">
    <property type="component" value="Chromosome I"/>
</dbReference>
<gene>
    <name evidence="2" type="ORF">SAMN05192545_3896</name>
    <name evidence="3" type="ORF">SAMN05192545_3948</name>
</gene>
<organism evidence="3 4">
    <name type="scientific">Maribacter dokdonensis</name>
    <dbReference type="NCBI Taxonomy" id="320912"/>
    <lineage>
        <taxon>Bacteria</taxon>
        <taxon>Pseudomonadati</taxon>
        <taxon>Bacteroidota</taxon>
        <taxon>Flavobacteriia</taxon>
        <taxon>Flavobacteriales</taxon>
        <taxon>Flavobacteriaceae</taxon>
        <taxon>Maribacter</taxon>
    </lineage>
</organism>
<keyword evidence="1" id="KW-0175">Coiled coil</keyword>
<evidence type="ECO:0000313" key="3">
    <source>
        <dbReference type="EMBL" id="SDT47762.1"/>
    </source>
</evidence>
<feature type="coiled-coil region" evidence="1">
    <location>
        <begin position="3"/>
        <end position="30"/>
    </location>
</feature>
<proteinExistence type="predicted"/>
<name>A0ABY0V0U3_9FLAO</name>
<protein>
    <submittedName>
        <fullName evidence="3">Uncharacterized protein</fullName>
    </submittedName>
</protein>
<accession>A0ABY0V0U3</accession>
<dbReference type="EMBL" id="LT629754">
    <property type="protein sequence ID" value="SDT47762.1"/>
    <property type="molecule type" value="Genomic_DNA"/>
</dbReference>
<sequence>MSTIELKKQIEALEINISVLQSNVNNLKKMLKETPTEKNKGRLTRTELNNLITNRKKILTNG</sequence>
<keyword evidence="4" id="KW-1185">Reference proteome</keyword>